<gene>
    <name evidence="3" type="ORF">C8A00DRAFT_37025</name>
</gene>
<dbReference type="InterPro" id="IPR057654">
    <property type="entry name" value="Znf-CCCH_tandem"/>
</dbReference>
<dbReference type="PANTHER" id="PTHR37543">
    <property type="entry name" value="CCCH ZINC FINGER DNA BINDING PROTEIN (AFU_ORTHOLOGUE AFUA_5G12760)"/>
    <property type="match status" value="1"/>
</dbReference>
<evidence type="ECO:0000259" key="2">
    <source>
        <dbReference type="Pfam" id="PF25543"/>
    </source>
</evidence>
<evidence type="ECO:0000313" key="4">
    <source>
        <dbReference type="Proteomes" id="UP001302745"/>
    </source>
</evidence>
<dbReference type="InterPro" id="IPR011009">
    <property type="entry name" value="Kinase-like_dom_sf"/>
</dbReference>
<feature type="region of interest" description="Disordered" evidence="1">
    <location>
        <begin position="138"/>
        <end position="187"/>
    </location>
</feature>
<evidence type="ECO:0000256" key="1">
    <source>
        <dbReference type="SAM" id="MobiDB-lite"/>
    </source>
</evidence>
<protein>
    <recommendedName>
        <fullName evidence="2">Tandem CCCH zinc finger domain-containing protein</fullName>
    </recommendedName>
</protein>
<reference evidence="3" key="1">
    <citation type="journal article" date="2023" name="Mol. Phylogenet. Evol.">
        <title>Genome-scale phylogeny and comparative genomics of the fungal order Sordariales.</title>
        <authorList>
            <person name="Hensen N."/>
            <person name="Bonometti L."/>
            <person name="Westerberg I."/>
            <person name="Brannstrom I.O."/>
            <person name="Guillou S."/>
            <person name="Cros-Aarteil S."/>
            <person name="Calhoun S."/>
            <person name="Haridas S."/>
            <person name="Kuo A."/>
            <person name="Mondo S."/>
            <person name="Pangilinan J."/>
            <person name="Riley R."/>
            <person name="LaButti K."/>
            <person name="Andreopoulos B."/>
            <person name="Lipzen A."/>
            <person name="Chen C."/>
            <person name="Yan M."/>
            <person name="Daum C."/>
            <person name="Ng V."/>
            <person name="Clum A."/>
            <person name="Steindorff A."/>
            <person name="Ohm R.A."/>
            <person name="Martin F."/>
            <person name="Silar P."/>
            <person name="Natvig D.O."/>
            <person name="Lalanne C."/>
            <person name="Gautier V."/>
            <person name="Ament-Velasquez S.L."/>
            <person name="Kruys A."/>
            <person name="Hutchinson M.I."/>
            <person name="Powell A.J."/>
            <person name="Barry K."/>
            <person name="Miller A.N."/>
            <person name="Grigoriev I.V."/>
            <person name="Debuchy R."/>
            <person name="Gladieux P."/>
            <person name="Hiltunen Thoren M."/>
            <person name="Johannesson H."/>
        </authorList>
    </citation>
    <scope>NUCLEOTIDE SEQUENCE</scope>
    <source>
        <strain evidence="3">CBS 538.74</strain>
    </source>
</reference>
<dbReference type="Proteomes" id="UP001302745">
    <property type="component" value="Unassembled WGS sequence"/>
</dbReference>
<dbReference type="AlphaFoldDB" id="A0AAN6VFZ2"/>
<dbReference type="SUPFAM" id="SSF56112">
    <property type="entry name" value="Protein kinase-like (PK-like)"/>
    <property type="match status" value="1"/>
</dbReference>
<organism evidence="3 4">
    <name type="scientific">Chaetomidium leptoderma</name>
    <dbReference type="NCBI Taxonomy" id="669021"/>
    <lineage>
        <taxon>Eukaryota</taxon>
        <taxon>Fungi</taxon>
        <taxon>Dikarya</taxon>
        <taxon>Ascomycota</taxon>
        <taxon>Pezizomycotina</taxon>
        <taxon>Sordariomycetes</taxon>
        <taxon>Sordariomycetidae</taxon>
        <taxon>Sordariales</taxon>
        <taxon>Chaetomiaceae</taxon>
        <taxon>Chaetomidium</taxon>
    </lineage>
</organism>
<dbReference type="Pfam" id="PF25543">
    <property type="entry name" value="zf-CCCH_tandem"/>
    <property type="match status" value="1"/>
</dbReference>
<feature type="domain" description="Tandem CCCH zinc finger" evidence="2">
    <location>
        <begin position="253"/>
        <end position="320"/>
    </location>
</feature>
<sequence length="326" mass="36723">MAGNAWDSDWNPDLKPAAAPQSQVDHTIRPRQLVKDAALSSTQSNTISFNNDILLDWSRLGFTSARHVDLQDGALPPGFTVDDILGESNSVVGVVERVEVLGTFLAMKTYKNKTEGDRAEILAEIRILRRLRHHHIIDRPGQSLSPPTPLTSDVSQSVDGLDDDDDQQHHHEYPPSSPGSTAADEAPAAFTVPPVRRREYIIQWNQHDQRIDPPTVNYHKPDFDRIKKLNLCQYRYLMGHNYDLSHRDLDIFRALKRQQVCPFLTGCTYAACFSGHNRPNMRPGTLPEDRTKTARCCYDGARVGGAGSCYFPREMHDMDITVDYST</sequence>
<reference evidence="3" key="2">
    <citation type="submission" date="2023-05" db="EMBL/GenBank/DDBJ databases">
        <authorList>
            <consortium name="Lawrence Berkeley National Laboratory"/>
            <person name="Steindorff A."/>
            <person name="Hensen N."/>
            <person name="Bonometti L."/>
            <person name="Westerberg I."/>
            <person name="Brannstrom I.O."/>
            <person name="Guillou S."/>
            <person name="Cros-Aarteil S."/>
            <person name="Calhoun S."/>
            <person name="Haridas S."/>
            <person name="Kuo A."/>
            <person name="Mondo S."/>
            <person name="Pangilinan J."/>
            <person name="Riley R."/>
            <person name="Labutti K."/>
            <person name="Andreopoulos B."/>
            <person name="Lipzen A."/>
            <person name="Chen C."/>
            <person name="Yanf M."/>
            <person name="Daum C."/>
            <person name="Ng V."/>
            <person name="Clum A."/>
            <person name="Ohm R."/>
            <person name="Martin F."/>
            <person name="Silar P."/>
            <person name="Natvig D."/>
            <person name="Lalanne C."/>
            <person name="Gautier V."/>
            <person name="Ament-Velasquez S.L."/>
            <person name="Kruys A."/>
            <person name="Hutchinson M.I."/>
            <person name="Powell A.J."/>
            <person name="Barry K."/>
            <person name="Miller A.N."/>
            <person name="Grigoriev I.V."/>
            <person name="Debuchy R."/>
            <person name="Gladieux P."/>
            <person name="Thoren M.H."/>
            <person name="Johannesson H."/>
        </authorList>
    </citation>
    <scope>NUCLEOTIDE SEQUENCE</scope>
    <source>
        <strain evidence="3">CBS 538.74</strain>
    </source>
</reference>
<dbReference type="EMBL" id="MU857076">
    <property type="protein sequence ID" value="KAK4150379.1"/>
    <property type="molecule type" value="Genomic_DNA"/>
</dbReference>
<dbReference type="Gene3D" id="3.30.200.20">
    <property type="entry name" value="Phosphorylase Kinase, domain 1"/>
    <property type="match status" value="1"/>
</dbReference>
<accession>A0AAN6VFZ2</accession>
<feature type="region of interest" description="Disordered" evidence="1">
    <location>
        <begin position="1"/>
        <end position="26"/>
    </location>
</feature>
<proteinExistence type="predicted"/>
<comment type="caution">
    <text evidence="3">The sequence shown here is derived from an EMBL/GenBank/DDBJ whole genome shotgun (WGS) entry which is preliminary data.</text>
</comment>
<keyword evidence="4" id="KW-1185">Reference proteome</keyword>
<name>A0AAN6VFZ2_9PEZI</name>
<evidence type="ECO:0000313" key="3">
    <source>
        <dbReference type="EMBL" id="KAK4150379.1"/>
    </source>
</evidence>
<dbReference type="PANTHER" id="PTHR37543:SF1">
    <property type="entry name" value="CCCH ZINC FINGER DNA BINDING PROTEIN (AFU_ORTHOLOGUE AFUA_5G12760)"/>
    <property type="match status" value="1"/>
</dbReference>